<organism evidence="1 2">
    <name type="scientific">Ascobolus immersus RN42</name>
    <dbReference type="NCBI Taxonomy" id="1160509"/>
    <lineage>
        <taxon>Eukaryota</taxon>
        <taxon>Fungi</taxon>
        <taxon>Dikarya</taxon>
        <taxon>Ascomycota</taxon>
        <taxon>Pezizomycotina</taxon>
        <taxon>Pezizomycetes</taxon>
        <taxon>Pezizales</taxon>
        <taxon>Ascobolaceae</taxon>
        <taxon>Ascobolus</taxon>
    </lineage>
</organism>
<evidence type="ECO:0000313" key="2">
    <source>
        <dbReference type="Proteomes" id="UP000275078"/>
    </source>
</evidence>
<dbReference type="AlphaFoldDB" id="A0A3N4IDF7"/>
<gene>
    <name evidence="1" type="ORF">BJ508DRAFT_305830</name>
</gene>
<name>A0A3N4IDF7_ASCIM</name>
<keyword evidence="2" id="KW-1185">Reference proteome</keyword>
<dbReference type="EMBL" id="ML119673">
    <property type="protein sequence ID" value="RPA82170.1"/>
    <property type="molecule type" value="Genomic_DNA"/>
</dbReference>
<proteinExistence type="predicted"/>
<evidence type="ECO:0000313" key="1">
    <source>
        <dbReference type="EMBL" id="RPA82170.1"/>
    </source>
</evidence>
<reference evidence="1 2" key="1">
    <citation type="journal article" date="2018" name="Nat. Ecol. Evol.">
        <title>Pezizomycetes genomes reveal the molecular basis of ectomycorrhizal truffle lifestyle.</title>
        <authorList>
            <person name="Murat C."/>
            <person name="Payen T."/>
            <person name="Noel B."/>
            <person name="Kuo A."/>
            <person name="Morin E."/>
            <person name="Chen J."/>
            <person name="Kohler A."/>
            <person name="Krizsan K."/>
            <person name="Balestrini R."/>
            <person name="Da Silva C."/>
            <person name="Montanini B."/>
            <person name="Hainaut M."/>
            <person name="Levati E."/>
            <person name="Barry K.W."/>
            <person name="Belfiori B."/>
            <person name="Cichocki N."/>
            <person name="Clum A."/>
            <person name="Dockter R.B."/>
            <person name="Fauchery L."/>
            <person name="Guy J."/>
            <person name="Iotti M."/>
            <person name="Le Tacon F."/>
            <person name="Lindquist E.A."/>
            <person name="Lipzen A."/>
            <person name="Malagnac F."/>
            <person name="Mello A."/>
            <person name="Molinier V."/>
            <person name="Miyauchi S."/>
            <person name="Poulain J."/>
            <person name="Riccioni C."/>
            <person name="Rubini A."/>
            <person name="Sitrit Y."/>
            <person name="Splivallo R."/>
            <person name="Traeger S."/>
            <person name="Wang M."/>
            <person name="Zifcakova L."/>
            <person name="Wipf D."/>
            <person name="Zambonelli A."/>
            <person name="Paolocci F."/>
            <person name="Nowrousian M."/>
            <person name="Ottonello S."/>
            <person name="Baldrian P."/>
            <person name="Spatafora J.W."/>
            <person name="Henrissat B."/>
            <person name="Nagy L.G."/>
            <person name="Aury J.M."/>
            <person name="Wincker P."/>
            <person name="Grigoriev I.V."/>
            <person name="Bonfante P."/>
            <person name="Martin F.M."/>
        </authorList>
    </citation>
    <scope>NUCLEOTIDE SEQUENCE [LARGE SCALE GENOMIC DNA]</scope>
    <source>
        <strain evidence="1 2">RN42</strain>
    </source>
</reference>
<protein>
    <submittedName>
        <fullName evidence="1">Uncharacterized protein</fullName>
    </submittedName>
</protein>
<accession>A0A3N4IDF7</accession>
<dbReference type="Proteomes" id="UP000275078">
    <property type="component" value="Unassembled WGS sequence"/>
</dbReference>
<sequence>MRSCHRHDCSGSGTGLDFLKKPFYYENFDFNLFTFDLLSNEILWLSLPPTFLTEEVRGYRLDMMTNIGRPAAWSERLTIPYRAPRGYGHTDIQPVRSTRKIMNEVLPFADGRYVLVLDVYDDHHHGKRTSGFTWAVSDISKQPKWDRSGSDHDIICAFDFLFPKGFDESRSPVYDERKMWFMPFHFEKQDRLIRTDVKAFKLRSEAVQSNEGTQLKTEVEMESAKVYMAVMLRPDRYRHEHKWSTWPLHNAEETNDSRSDTMGCDGPVVWSADMTLTTTRKVSPSGEVSIISTKFDVAPLAIERYPEFLLPSIDKKRSKLLKFVPRFFPRRRLLFLDCLVSRARIWEHEIQVCSQKTAIQFHTKEYLPAKEKVPREQIASTTASFINPETGIEHHNLREHLWREDYLVQGQTEHWCERESVLLPKPSDGTSSNPANELMNYNAANGQFAWSDEDGWVAFSDRIVFFDN</sequence>